<evidence type="ECO:0000256" key="2">
    <source>
        <dbReference type="ARBA" id="ARBA00011471"/>
    </source>
</evidence>
<dbReference type="GO" id="GO:0005886">
    <property type="term" value="C:plasma membrane"/>
    <property type="evidence" value="ECO:0007669"/>
    <property type="project" value="UniProtKB-SubCell"/>
</dbReference>
<keyword evidence="7 14" id="KW-0812">Transmembrane</keyword>
<evidence type="ECO:0000256" key="1">
    <source>
        <dbReference type="ARBA" id="ARBA00004429"/>
    </source>
</evidence>
<dbReference type="RefSeq" id="WP_107818232.1">
    <property type="nucleotide sequence ID" value="NZ_QAOH01000041.1"/>
</dbReference>
<dbReference type="Proteomes" id="UP000244077">
    <property type="component" value="Unassembled WGS sequence"/>
</dbReference>
<dbReference type="OrthoDB" id="9805133at2"/>
<organism evidence="17 18">
    <name type="scientific">Celeribacter persicus</name>
    <dbReference type="NCBI Taxonomy" id="1651082"/>
    <lineage>
        <taxon>Bacteria</taxon>
        <taxon>Pseudomonadati</taxon>
        <taxon>Pseudomonadota</taxon>
        <taxon>Alphaproteobacteria</taxon>
        <taxon>Rhodobacterales</taxon>
        <taxon>Roseobacteraceae</taxon>
        <taxon>Celeribacter</taxon>
    </lineage>
</organism>
<keyword evidence="4 12" id="KW-0813">Transport</keyword>
<dbReference type="PANTHER" id="PTHR30625:SF16">
    <property type="entry name" value="BIOPOLYMER TRANSPORT PROTEIN EXBB"/>
    <property type="match status" value="1"/>
</dbReference>
<feature type="domain" description="MotA/TolQ/ExbB proton channel" evidence="16">
    <location>
        <begin position="207"/>
        <end position="302"/>
    </location>
</feature>
<dbReference type="NCBIfam" id="TIGR02797">
    <property type="entry name" value="exbB"/>
    <property type="match status" value="1"/>
</dbReference>
<dbReference type="GO" id="GO:0017038">
    <property type="term" value="P:protein import"/>
    <property type="evidence" value="ECO:0007669"/>
    <property type="project" value="TreeGrafter"/>
</dbReference>
<dbReference type="PANTHER" id="PTHR30625">
    <property type="entry name" value="PROTEIN TOLQ"/>
    <property type="match status" value="1"/>
</dbReference>
<keyword evidence="8 12" id="KW-0653">Protein transport</keyword>
<keyword evidence="6" id="KW-0997">Cell inner membrane</keyword>
<evidence type="ECO:0000313" key="18">
    <source>
        <dbReference type="Proteomes" id="UP000244077"/>
    </source>
</evidence>
<keyword evidence="15" id="KW-0732">Signal</keyword>
<comment type="similarity">
    <text evidence="12">Belongs to the exbB/tolQ family.</text>
</comment>
<keyword evidence="9 14" id="KW-1133">Transmembrane helix</keyword>
<evidence type="ECO:0000256" key="9">
    <source>
        <dbReference type="ARBA" id="ARBA00022989"/>
    </source>
</evidence>
<accession>A0A2T5GZ53</accession>
<evidence type="ECO:0000256" key="3">
    <source>
        <dbReference type="ARBA" id="ARBA00022093"/>
    </source>
</evidence>
<evidence type="ECO:0000256" key="12">
    <source>
        <dbReference type="RuleBase" id="RU004057"/>
    </source>
</evidence>
<dbReference type="EMBL" id="QAOH01000041">
    <property type="protein sequence ID" value="PTQ64624.1"/>
    <property type="molecule type" value="Genomic_DNA"/>
</dbReference>
<protein>
    <recommendedName>
        <fullName evidence="3">Biopolymer transport protein ExbB</fullName>
    </recommendedName>
</protein>
<evidence type="ECO:0000313" key="17">
    <source>
        <dbReference type="EMBL" id="PTQ64624.1"/>
    </source>
</evidence>
<evidence type="ECO:0000256" key="10">
    <source>
        <dbReference type="ARBA" id="ARBA00023136"/>
    </source>
</evidence>
<comment type="subunit">
    <text evidence="2">The accessory proteins ExbB and ExbD seem to form a complex with TonB.</text>
</comment>
<feature type="transmembrane region" description="Helical" evidence="14">
    <location>
        <begin position="276"/>
        <end position="297"/>
    </location>
</feature>
<dbReference type="GO" id="GO:0022857">
    <property type="term" value="F:transmembrane transporter activity"/>
    <property type="evidence" value="ECO:0007669"/>
    <property type="project" value="InterPro"/>
</dbReference>
<name>A0A2T5GZ53_9RHOB</name>
<dbReference type="Pfam" id="PF01618">
    <property type="entry name" value="MotA_ExbB"/>
    <property type="match status" value="1"/>
</dbReference>
<feature type="transmembrane region" description="Helical" evidence="14">
    <location>
        <begin position="119"/>
        <end position="141"/>
    </location>
</feature>
<dbReference type="AlphaFoldDB" id="A0A2T5GZ53"/>
<comment type="subcellular location">
    <subcellularLocation>
        <location evidence="1">Cell inner membrane</location>
        <topology evidence="1">Multi-pass membrane protein</topology>
    </subcellularLocation>
    <subcellularLocation>
        <location evidence="12">Membrane</location>
        <topology evidence="12">Multi-pass membrane protein</topology>
    </subcellularLocation>
</comment>
<keyword evidence="10 14" id="KW-0472">Membrane</keyword>
<keyword evidence="5" id="KW-1003">Cell membrane</keyword>
<reference evidence="17 18" key="1">
    <citation type="submission" date="2018-04" db="EMBL/GenBank/DDBJ databases">
        <title>Genomic Encyclopedia of Archaeal and Bacterial Type Strains, Phase II (KMG-II): from individual species to whole genera.</title>
        <authorList>
            <person name="Goeker M."/>
        </authorList>
    </citation>
    <scope>NUCLEOTIDE SEQUENCE [LARGE SCALE GENOMIC DNA]</scope>
    <source>
        <strain evidence="17 18">DSM 100434</strain>
    </source>
</reference>
<evidence type="ECO:0000256" key="8">
    <source>
        <dbReference type="ARBA" id="ARBA00022927"/>
    </source>
</evidence>
<dbReference type="InterPro" id="IPR014164">
    <property type="entry name" value="TonB_ExbB_1"/>
</dbReference>
<sequence length="341" mass="36583">MLRKNIWPSLVLCGLLTFAPLAYAQETAPQNPFQTPPETPTQSSSESSQGEAKTGPQMDIIPQTEDPSTAPPEAPPLAAPEPFPSPLKDLRGALDWLLNQTDASGHDLSPIGMYRSADIVVKLVMLGLIFASFVTWTVWVAKTLELWGARWRVRRARAVLAEAATLVEAERCPEARRGAVGRMMAEARTELTHSEPALVHAGHAGLKERLTAALARLEAEAGRRMARGTGVLATIGSTAPFVGLFGTVWGIMNSFISIAESNTTNLAVVAPGIAEALLATAMGLVAAIPAVVIYNLFARSIAGYRLLLSDAGERIERLVSRDLDRRAIPPKNTQEIPQKAA</sequence>
<evidence type="ECO:0000256" key="13">
    <source>
        <dbReference type="SAM" id="MobiDB-lite"/>
    </source>
</evidence>
<evidence type="ECO:0000256" key="15">
    <source>
        <dbReference type="SAM" id="SignalP"/>
    </source>
</evidence>
<evidence type="ECO:0000259" key="16">
    <source>
        <dbReference type="Pfam" id="PF01618"/>
    </source>
</evidence>
<keyword evidence="18" id="KW-1185">Reference proteome</keyword>
<evidence type="ECO:0000256" key="5">
    <source>
        <dbReference type="ARBA" id="ARBA00022475"/>
    </source>
</evidence>
<evidence type="ECO:0000256" key="7">
    <source>
        <dbReference type="ARBA" id="ARBA00022692"/>
    </source>
</evidence>
<evidence type="ECO:0000256" key="14">
    <source>
        <dbReference type="SAM" id="Phobius"/>
    </source>
</evidence>
<comment type="function">
    <text evidence="11">Involved in the TonB-dependent energy-dependent transport of various receptor-bound substrates. Protects ExbD from proteolytic degradation and functionally stabilizes TonB.</text>
</comment>
<dbReference type="InterPro" id="IPR002898">
    <property type="entry name" value="MotA_ExbB_proton_chnl"/>
</dbReference>
<feature type="region of interest" description="Disordered" evidence="13">
    <location>
        <begin position="28"/>
        <end position="84"/>
    </location>
</feature>
<evidence type="ECO:0000256" key="4">
    <source>
        <dbReference type="ARBA" id="ARBA00022448"/>
    </source>
</evidence>
<feature type="compositionally biased region" description="Pro residues" evidence="13">
    <location>
        <begin position="69"/>
        <end position="84"/>
    </location>
</feature>
<proteinExistence type="inferred from homology"/>
<comment type="caution">
    <text evidence="17">The sequence shown here is derived from an EMBL/GenBank/DDBJ whole genome shotgun (WGS) entry which is preliminary data.</text>
</comment>
<feature type="transmembrane region" description="Helical" evidence="14">
    <location>
        <begin position="231"/>
        <end position="256"/>
    </location>
</feature>
<gene>
    <name evidence="17" type="ORF">C8N42_1415</name>
</gene>
<dbReference type="InterPro" id="IPR050790">
    <property type="entry name" value="ExbB/TolQ_transport"/>
</dbReference>
<feature type="chain" id="PRO_5015489259" description="Biopolymer transport protein ExbB" evidence="15">
    <location>
        <begin position="25"/>
        <end position="341"/>
    </location>
</feature>
<feature type="compositionally biased region" description="Low complexity" evidence="13">
    <location>
        <begin position="40"/>
        <end position="51"/>
    </location>
</feature>
<evidence type="ECO:0000256" key="6">
    <source>
        <dbReference type="ARBA" id="ARBA00022519"/>
    </source>
</evidence>
<evidence type="ECO:0000256" key="11">
    <source>
        <dbReference type="ARBA" id="ARBA00024816"/>
    </source>
</evidence>
<feature type="signal peptide" evidence="15">
    <location>
        <begin position="1"/>
        <end position="24"/>
    </location>
</feature>